<feature type="domain" description="PD-(D/E)XK endonuclease-like" evidence="1">
    <location>
        <begin position="15"/>
        <end position="270"/>
    </location>
</feature>
<dbReference type="AlphaFoldDB" id="A0A4S8I1H9"/>
<protein>
    <submittedName>
        <fullName evidence="2">PD-(D/E)XK nuclease family protein</fullName>
    </submittedName>
</protein>
<name>A0A4S8I1H9_9BACT</name>
<proteinExistence type="predicted"/>
<reference evidence="2 3" key="1">
    <citation type="submission" date="2019-04" db="EMBL/GenBank/DDBJ databases">
        <title>Niastella caeni sp. nov., isolated from activated sludge.</title>
        <authorList>
            <person name="Sheng M."/>
        </authorList>
    </citation>
    <scope>NUCLEOTIDE SEQUENCE [LARGE SCALE GENOMIC DNA]</scope>
    <source>
        <strain evidence="2 3">HX-2-15</strain>
    </source>
</reference>
<dbReference type="SUPFAM" id="SSF52980">
    <property type="entry name" value="Restriction endonuclease-like"/>
    <property type="match status" value="1"/>
</dbReference>
<organism evidence="2 3">
    <name type="scientific">Niastella caeni</name>
    <dbReference type="NCBI Taxonomy" id="2569763"/>
    <lineage>
        <taxon>Bacteria</taxon>
        <taxon>Pseudomonadati</taxon>
        <taxon>Bacteroidota</taxon>
        <taxon>Chitinophagia</taxon>
        <taxon>Chitinophagales</taxon>
        <taxon>Chitinophagaceae</taxon>
        <taxon>Niastella</taxon>
    </lineage>
</organism>
<dbReference type="Gene3D" id="3.90.320.10">
    <property type="match status" value="1"/>
</dbReference>
<accession>A0A4S8I1H9</accession>
<dbReference type="InterPro" id="IPR011335">
    <property type="entry name" value="Restrct_endonuc-II-like"/>
</dbReference>
<gene>
    <name evidence="2" type="ORF">FAM09_03735</name>
</gene>
<evidence type="ECO:0000313" key="3">
    <source>
        <dbReference type="Proteomes" id="UP000306918"/>
    </source>
</evidence>
<evidence type="ECO:0000313" key="2">
    <source>
        <dbReference type="EMBL" id="THU42028.1"/>
    </source>
</evidence>
<keyword evidence="3" id="KW-1185">Reference proteome</keyword>
<dbReference type="OrthoDB" id="2781884at2"/>
<dbReference type="Pfam" id="PF12705">
    <property type="entry name" value="PDDEXK_1"/>
    <property type="match status" value="1"/>
</dbReference>
<sequence length="357" mass="40834">MMKNIGKISFKEIKRISPSQFYSMKNCAYKSLLAAAFENKPLLPISPNAYFGTVLHKMLELIANGVVQSENDFNRMFDEQVKAIEKSLQQQGYSFYVPLQKNVRDFGMKKILLKKHLRAVSEQPLKSGGVKYHSEKWFESKDKLIGGKIDLLIENRDETEVVDFKTGAITEDVLDDAGEVFSEVKEGYKEQLKLYAYLYFENMGKFPTHLSLVDLAKQKFTVEFSQSECSAIYEEAKRLLHSTNESIKKGIFAANPTEANCKYCLYRPACSFFLKHIGMDYSFNDVSGLVRNVVRYQNGNVSVFLQNGGKQITVTSFPSEKFDELNDTRNKQLSIYNLRKEATGFVYSATKTTMIYE</sequence>
<comment type="caution">
    <text evidence="2">The sequence shown here is derived from an EMBL/GenBank/DDBJ whole genome shotgun (WGS) entry which is preliminary data.</text>
</comment>
<dbReference type="EMBL" id="STFF01000001">
    <property type="protein sequence ID" value="THU42028.1"/>
    <property type="molecule type" value="Genomic_DNA"/>
</dbReference>
<dbReference type="InterPro" id="IPR011604">
    <property type="entry name" value="PDDEXK-like_dom_sf"/>
</dbReference>
<dbReference type="Proteomes" id="UP000306918">
    <property type="component" value="Unassembled WGS sequence"/>
</dbReference>
<evidence type="ECO:0000259" key="1">
    <source>
        <dbReference type="Pfam" id="PF12705"/>
    </source>
</evidence>
<dbReference type="InterPro" id="IPR038726">
    <property type="entry name" value="PDDEXK_AddAB-type"/>
</dbReference>